<dbReference type="SMART" id="SM00479">
    <property type="entry name" value="EXOIII"/>
    <property type="match status" value="1"/>
</dbReference>
<dbReference type="GO" id="GO:0003676">
    <property type="term" value="F:nucleic acid binding"/>
    <property type="evidence" value="ECO:0007669"/>
    <property type="project" value="InterPro"/>
</dbReference>
<evidence type="ECO:0000256" key="5">
    <source>
        <dbReference type="ARBA" id="ARBA00025599"/>
    </source>
</evidence>
<feature type="compositionally biased region" description="Basic residues" evidence="6">
    <location>
        <begin position="67"/>
        <end position="85"/>
    </location>
</feature>
<reference evidence="8 9" key="1">
    <citation type="submission" date="2015-06" db="EMBL/GenBank/DDBJ databases">
        <title>Draft genome of the ant-associated black yeast Phialophora attae CBS 131958.</title>
        <authorList>
            <person name="Moreno L.F."/>
            <person name="Stielow B.J."/>
            <person name="de Hoog S."/>
            <person name="Vicente V.A."/>
            <person name="Weiss V.A."/>
            <person name="de Vries M."/>
            <person name="Cruz L.M."/>
            <person name="Souza E.M."/>
        </authorList>
    </citation>
    <scope>NUCLEOTIDE SEQUENCE [LARGE SCALE GENOMIC DNA]</scope>
    <source>
        <strain evidence="8 9">CBS 131958</strain>
    </source>
</reference>
<dbReference type="GO" id="GO:0004527">
    <property type="term" value="F:exonuclease activity"/>
    <property type="evidence" value="ECO:0007669"/>
    <property type="project" value="UniProtKB-KW"/>
</dbReference>
<dbReference type="AlphaFoldDB" id="A0A0N1I168"/>
<evidence type="ECO:0000259" key="7">
    <source>
        <dbReference type="SMART" id="SM00479"/>
    </source>
</evidence>
<dbReference type="GO" id="GO:0006364">
    <property type="term" value="P:rRNA processing"/>
    <property type="evidence" value="ECO:0007669"/>
    <property type="project" value="UniProtKB-KW"/>
</dbReference>
<feature type="region of interest" description="Disordered" evidence="6">
    <location>
        <begin position="1"/>
        <end position="26"/>
    </location>
</feature>
<name>A0A0N1I168_9EURO</name>
<dbReference type="STRING" id="1664694.A0A0N1I168"/>
<dbReference type="GeneID" id="28735273"/>
<dbReference type="OrthoDB" id="16516at2759"/>
<dbReference type="RefSeq" id="XP_018005466.1">
    <property type="nucleotide sequence ID" value="XM_018143404.1"/>
</dbReference>
<evidence type="ECO:0000256" key="3">
    <source>
        <dbReference type="ARBA" id="ARBA00022801"/>
    </source>
</evidence>
<accession>A0A0N1I168</accession>
<keyword evidence="3" id="KW-0378">Hydrolase</keyword>
<dbReference type="PANTHER" id="PTHR12801:SF45">
    <property type="entry name" value="RNA EXONUCLEASE 4"/>
    <property type="match status" value="1"/>
</dbReference>
<feature type="domain" description="Exonuclease" evidence="7">
    <location>
        <begin position="185"/>
        <end position="353"/>
    </location>
</feature>
<dbReference type="VEuPathDB" id="FungiDB:AB675_335"/>
<gene>
    <name evidence="8" type="ORF">AB675_335</name>
</gene>
<evidence type="ECO:0000256" key="4">
    <source>
        <dbReference type="ARBA" id="ARBA00022839"/>
    </source>
</evidence>
<feature type="region of interest" description="Disordered" evidence="6">
    <location>
        <begin position="64"/>
        <end position="112"/>
    </location>
</feature>
<evidence type="ECO:0000313" key="9">
    <source>
        <dbReference type="Proteomes" id="UP000038010"/>
    </source>
</evidence>
<dbReference type="InterPro" id="IPR012337">
    <property type="entry name" value="RNaseH-like_sf"/>
</dbReference>
<sequence>MPPKRRNNPRRRSSARPPTRVCEDPFTPANVEKLRLLCNSEKERKQEGYILNNLDDREMSYKSRCTACHRRRQKNRRSTKKKKSKSGSGPTRIPLSTEETSPPAPEAGQPVPVAVPAPAPICHYHVGKVLPNTKVWSCCHQDASTKGCIAREAHDYESQHDPALRANWQYHRTPLSSAPLPSHRAAIAIDAEMGTAVNGDLELIRITLIDFFTTDILLDSLVLPSAKLQSYNTVYSGITAEDMEQAIAVGNCLFGRDAAREAVFEFLSPETIVVAHGGNCDLSALRIIHENVIDTLILEGYHGAKKTLGGRTLKNLVKLSRGIEIQCGVGHDSLEDAMGARELVSVFVDMIPDE</sequence>
<dbReference type="CDD" id="cd06137">
    <property type="entry name" value="DEDDh_RNase"/>
    <property type="match status" value="1"/>
</dbReference>
<comment type="function">
    <text evidence="5">Exoribonuclease involved in ribosome biosynthesis. Involved in the processing of ITS1, the internal transcribed spacer localized between the 18S and 5.8S rRNAs.</text>
</comment>
<keyword evidence="9" id="KW-1185">Reference proteome</keyword>
<dbReference type="InterPro" id="IPR036397">
    <property type="entry name" value="RNaseH_sf"/>
</dbReference>
<dbReference type="Gene3D" id="3.30.420.10">
    <property type="entry name" value="Ribonuclease H-like superfamily/Ribonuclease H"/>
    <property type="match status" value="1"/>
</dbReference>
<keyword evidence="1" id="KW-0698">rRNA processing</keyword>
<keyword evidence="4 8" id="KW-0269">Exonuclease</keyword>
<protein>
    <submittedName>
        <fullName evidence="8">RNA exonuclease 3</fullName>
    </submittedName>
</protein>
<evidence type="ECO:0000256" key="1">
    <source>
        <dbReference type="ARBA" id="ARBA00022552"/>
    </source>
</evidence>
<proteinExistence type="predicted"/>
<dbReference type="GO" id="GO:0000027">
    <property type="term" value="P:ribosomal large subunit assembly"/>
    <property type="evidence" value="ECO:0007669"/>
    <property type="project" value="TreeGrafter"/>
</dbReference>
<dbReference type="SUPFAM" id="SSF53098">
    <property type="entry name" value="Ribonuclease H-like"/>
    <property type="match status" value="1"/>
</dbReference>
<dbReference type="PANTHER" id="PTHR12801">
    <property type="entry name" value="RNA EXONUCLEASE REXO1 / RECO3 FAMILY MEMBER-RELATED"/>
    <property type="match status" value="1"/>
</dbReference>
<evidence type="ECO:0000256" key="2">
    <source>
        <dbReference type="ARBA" id="ARBA00022722"/>
    </source>
</evidence>
<dbReference type="InterPro" id="IPR013520">
    <property type="entry name" value="Ribonucl_H"/>
</dbReference>
<dbReference type="InterPro" id="IPR047021">
    <property type="entry name" value="REXO1/3/4-like"/>
</dbReference>
<comment type="caution">
    <text evidence="8">The sequence shown here is derived from an EMBL/GenBank/DDBJ whole genome shotgun (WGS) entry which is preliminary data.</text>
</comment>
<organism evidence="8 9">
    <name type="scientific">Cyphellophora attinorum</name>
    <dbReference type="NCBI Taxonomy" id="1664694"/>
    <lineage>
        <taxon>Eukaryota</taxon>
        <taxon>Fungi</taxon>
        <taxon>Dikarya</taxon>
        <taxon>Ascomycota</taxon>
        <taxon>Pezizomycotina</taxon>
        <taxon>Eurotiomycetes</taxon>
        <taxon>Chaetothyriomycetidae</taxon>
        <taxon>Chaetothyriales</taxon>
        <taxon>Cyphellophoraceae</taxon>
        <taxon>Cyphellophora</taxon>
    </lineage>
</organism>
<feature type="compositionally biased region" description="Basic residues" evidence="6">
    <location>
        <begin position="1"/>
        <end position="14"/>
    </location>
</feature>
<keyword evidence="2" id="KW-0540">Nuclease</keyword>
<dbReference type="EMBL" id="LFJN01000001">
    <property type="protein sequence ID" value="KPI45503.1"/>
    <property type="molecule type" value="Genomic_DNA"/>
</dbReference>
<evidence type="ECO:0000256" key="6">
    <source>
        <dbReference type="SAM" id="MobiDB-lite"/>
    </source>
</evidence>
<dbReference type="GO" id="GO:0005634">
    <property type="term" value="C:nucleus"/>
    <property type="evidence" value="ECO:0007669"/>
    <property type="project" value="TreeGrafter"/>
</dbReference>
<dbReference type="Proteomes" id="UP000038010">
    <property type="component" value="Unassembled WGS sequence"/>
</dbReference>
<evidence type="ECO:0000313" key="8">
    <source>
        <dbReference type="EMBL" id="KPI45503.1"/>
    </source>
</evidence>